<proteinExistence type="predicted"/>
<dbReference type="InterPro" id="IPR015943">
    <property type="entry name" value="WD40/YVTN_repeat-like_dom_sf"/>
</dbReference>
<organism evidence="4 5">
    <name type="scientific">Streptomyces pactum</name>
    <dbReference type="NCBI Taxonomy" id="68249"/>
    <lineage>
        <taxon>Bacteria</taxon>
        <taxon>Bacillati</taxon>
        <taxon>Actinomycetota</taxon>
        <taxon>Actinomycetes</taxon>
        <taxon>Kitasatosporales</taxon>
        <taxon>Streptomycetaceae</taxon>
        <taxon>Streptomyces</taxon>
    </lineage>
</organism>
<dbReference type="SUPFAM" id="SSF75011">
    <property type="entry name" value="3-carboxy-cis,cis-mucoante lactonizing enzyme"/>
    <property type="match status" value="1"/>
</dbReference>
<dbReference type="EMBL" id="JACYXC010000001">
    <property type="protein sequence ID" value="MBH5336395.1"/>
    <property type="molecule type" value="Genomic_DNA"/>
</dbReference>
<keyword evidence="5" id="KW-1185">Reference proteome</keyword>
<dbReference type="Gene3D" id="2.130.10.10">
    <property type="entry name" value="YVTN repeat-like/Quinoprotein amine dehydrogenase"/>
    <property type="match status" value="1"/>
</dbReference>
<evidence type="ECO:0000256" key="1">
    <source>
        <dbReference type="SAM" id="MobiDB-lite"/>
    </source>
</evidence>
<name>A0ABS0NMG4_9ACTN</name>
<evidence type="ECO:0008006" key="6">
    <source>
        <dbReference type="Google" id="ProtNLM"/>
    </source>
</evidence>
<accession>A0ABS0NMG4</accession>
<keyword evidence="2" id="KW-1133">Transmembrane helix</keyword>
<feature type="signal peptide" evidence="3">
    <location>
        <begin position="1"/>
        <end position="24"/>
    </location>
</feature>
<comment type="caution">
    <text evidence="4">The sequence shown here is derived from an EMBL/GenBank/DDBJ whole genome shotgun (WGS) entry which is preliminary data.</text>
</comment>
<sequence length="348" mass="36401">MRSPLSVLGAVALLTLPAVPPAAADDTAPSSFTIEDERITESSGLAASRAHPGVYWTHNDSDDGPYVFAIDGRTGRTVATVTLRGIGAPRDVEAVSVGPDGQVYVGDIGDNLGGTWSKVWIYRFPEPERLRDVTVDATQFDVVYEGGPRNAEALMVHPRTGRVYIASKSEEDAGLYEGPARLSPSGVNTFRRVADLDLEITDGAFAPDGSRLVLRAYFGAEEYRWGKKGLGAEVAEQPRVPLQRQGESVTFTPDGGTLMFGTEGEGSRVSAVGLEGEQLPDATARRQGEDGDGDRRGGGTAGGDDGDGGLLGDSDLLIAAAALGVALLALLGFRGGRGRGGRRRSSGG</sequence>
<feature type="chain" id="PRO_5046114221" description="WD40 repeat domain-containing protein" evidence="3">
    <location>
        <begin position="25"/>
        <end position="348"/>
    </location>
</feature>
<keyword evidence="2" id="KW-0472">Membrane</keyword>
<feature type="compositionally biased region" description="Basic and acidic residues" evidence="1">
    <location>
        <begin position="283"/>
        <end position="297"/>
    </location>
</feature>
<evidence type="ECO:0000313" key="5">
    <source>
        <dbReference type="Proteomes" id="UP000807371"/>
    </source>
</evidence>
<dbReference type="Proteomes" id="UP000807371">
    <property type="component" value="Unassembled WGS sequence"/>
</dbReference>
<feature type="compositionally biased region" description="Gly residues" evidence="1">
    <location>
        <begin position="298"/>
        <end position="307"/>
    </location>
</feature>
<dbReference type="RefSeq" id="WP_197989815.1">
    <property type="nucleotide sequence ID" value="NZ_JACYXC010000001.1"/>
</dbReference>
<feature type="region of interest" description="Disordered" evidence="1">
    <location>
        <begin position="274"/>
        <end position="307"/>
    </location>
</feature>
<keyword evidence="3" id="KW-0732">Signal</keyword>
<evidence type="ECO:0000313" key="4">
    <source>
        <dbReference type="EMBL" id="MBH5336395.1"/>
    </source>
</evidence>
<feature type="transmembrane region" description="Helical" evidence="2">
    <location>
        <begin position="316"/>
        <end position="333"/>
    </location>
</feature>
<protein>
    <recommendedName>
        <fullName evidence="6">WD40 repeat domain-containing protein</fullName>
    </recommendedName>
</protein>
<evidence type="ECO:0000256" key="3">
    <source>
        <dbReference type="SAM" id="SignalP"/>
    </source>
</evidence>
<evidence type="ECO:0000256" key="2">
    <source>
        <dbReference type="SAM" id="Phobius"/>
    </source>
</evidence>
<reference evidence="4 5" key="1">
    <citation type="submission" date="2020-09" db="EMBL/GenBank/DDBJ databases">
        <title>Biosynthesis of the nuclear factor of activated T cells inhibitor NFAT-133 and its congeners in Streptomyces pactum.</title>
        <authorList>
            <person name="Zhou W."/>
            <person name="Posri P."/>
            <person name="Abugrain M.E."/>
            <person name="Weisberg A.J."/>
            <person name="Chang J.H."/>
            <person name="Mahmud T."/>
        </authorList>
    </citation>
    <scope>NUCLEOTIDE SEQUENCE [LARGE SCALE GENOMIC DNA]</scope>
    <source>
        <strain evidence="4 5">ATCC 27456</strain>
    </source>
</reference>
<gene>
    <name evidence="4" type="ORF">IHE55_17060</name>
</gene>
<keyword evidence="2" id="KW-0812">Transmembrane</keyword>